<dbReference type="SUPFAM" id="SSF54106">
    <property type="entry name" value="LysM domain"/>
    <property type="match status" value="1"/>
</dbReference>
<comment type="caution">
    <text evidence="3">The sequence shown here is derived from an EMBL/GenBank/DDBJ whole genome shotgun (WGS) entry which is preliminary data.</text>
</comment>
<dbReference type="SMART" id="SM00257">
    <property type="entry name" value="LysM"/>
    <property type="match status" value="1"/>
</dbReference>
<dbReference type="Proteomes" id="UP001145050">
    <property type="component" value="Unassembled WGS sequence"/>
</dbReference>
<keyword evidence="4" id="KW-1185">Reference proteome</keyword>
<dbReference type="EMBL" id="JAMQKB010000003">
    <property type="protein sequence ID" value="MDC3423870.1"/>
    <property type="molecule type" value="Genomic_DNA"/>
</dbReference>
<gene>
    <name evidence="3" type="ORF">NC797_05015</name>
</gene>
<dbReference type="AlphaFoldDB" id="A0A9X3WRA8"/>
<feature type="region of interest" description="Disordered" evidence="1">
    <location>
        <begin position="49"/>
        <end position="142"/>
    </location>
</feature>
<feature type="compositionally biased region" description="Basic and acidic residues" evidence="1">
    <location>
        <begin position="54"/>
        <end position="74"/>
    </location>
</feature>
<sequence>MKIHVAQKGETLQEIAQRHDVVFDELKEMNTHLSNPDMIMPGMKIRIPSSSKQVRKESATAPMKKKEEPKEVPMPKEIIQYPTEHPYKDTSPKAMPVMKEDDTVKPLNNKIPVDPLKGINDQKFDQEPGNAKDNWKAPTMPGFPMDKKGYGDKKMSFGPENATHHQVPAPYGGAPTPFQGVPNGMPWVQGEPAGYPAQPVGQYGVGSHAPLPPQHVSPQQSYHQPVHEEYGENWMESSSSVEIPQLPYHLAGTPKKQNCGCGSGNNVTYPPYGAVSPYGQPGYQTFVPRPQGGVPNQPVAPKPAYPGYPGGTLNQPVVPNQAYPGYQGGTPNQPVAPNQAYPGYPGGTPNQPVVPNQAYPGYPGGTPNQPVAPNQAYPGYPIPPVSGGYGYNNPGFNRSDESGEGSE</sequence>
<evidence type="ECO:0000313" key="3">
    <source>
        <dbReference type="EMBL" id="MDC3423870.1"/>
    </source>
</evidence>
<dbReference type="CDD" id="cd00118">
    <property type="entry name" value="LysM"/>
    <property type="match status" value="1"/>
</dbReference>
<evidence type="ECO:0000313" key="4">
    <source>
        <dbReference type="Proteomes" id="UP001145050"/>
    </source>
</evidence>
<proteinExistence type="predicted"/>
<dbReference type="Gene3D" id="3.10.350.10">
    <property type="entry name" value="LysM domain"/>
    <property type="match status" value="1"/>
</dbReference>
<accession>A0A9X3WRA8</accession>
<dbReference type="PROSITE" id="PS51782">
    <property type="entry name" value="LYSM"/>
    <property type="match status" value="1"/>
</dbReference>
<dbReference type="InterPro" id="IPR036779">
    <property type="entry name" value="LysM_dom_sf"/>
</dbReference>
<feature type="region of interest" description="Disordered" evidence="1">
    <location>
        <begin position="318"/>
        <end position="407"/>
    </location>
</feature>
<evidence type="ECO:0000256" key="1">
    <source>
        <dbReference type="SAM" id="MobiDB-lite"/>
    </source>
</evidence>
<name>A0A9X3WRA8_9BACI</name>
<organism evidence="3 4">
    <name type="scientific">Terrihalobacillus insolitus</name>
    <dbReference type="NCBI Taxonomy" id="2950438"/>
    <lineage>
        <taxon>Bacteria</taxon>
        <taxon>Bacillati</taxon>
        <taxon>Bacillota</taxon>
        <taxon>Bacilli</taxon>
        <taxon>Bacillales</taxon>
        <taxon>Bacillaceae</taxon>
        <taxon>Terrihalobacillus</taxon>
    </lineage>
</organism>
<feature type="domain" description="LysM" evidence="2">
    <location>
        <begin position="2"/>
        <end position="47"/>
    </location>
</feature>
<dbReference type="RefSeq" id="WP_272435649.1">
    <property type="nucleotide sequence ID" value="NZ_JAMQKB010000003.1"/>
</dbReference>
<dbReference type="Pfam" id="PF01476">
    <property type="entry name" value="LysM"/>
    <property type="match status" value="1"/>
</dbReference>
<dbReference type="InterPro" id="IPR018392">
    <property type="entry name" value="LysM"/>
</dbReference>
<reference evidence="3" key="1">
    <citation type="submission" date="2022-06" db="EMBL/GenBank/DDBJ databases">
        <title>Aquibacillus sp. a new bacterium isolated from soil saline samples.</title>
        <authorList>
            <person name="Galisteo C."/>
            <person name="De La Haba R."/>
            <person name="Sanchez-Porro C."/>
            <person name="Ventosa A."/>
        </authorList>
    </citation>
    <scope>NUCLEOTIDE SEQUENCE</scope>
    <source>
        <strain evidence="3">3ASR75-11</strain>
    </source>
</reference>
<evidence type="ECO:0000259" key="2">
    <source>
        <dbReference type="PROSITE" id="PS51782"/>
    </source>
</evidence>
<protein>
    <submittedName>
        <fullName evidence="3">LysM peptidoglycan-binding domain-containing protein</fullName>
    </submittedName>
</protein>